<evidence type="ECO:0000256" key="7">
    <source>
        <dbReference type="SAM" id="MobiDB-lite"/>
    </source>
</evidence>
<comment type="caution">
    <text evidence="12">The sequence shown here is derived from an EMBL/GenBank/DDBJ whole genome shotgun (WGS) entry which is preliminary data.</text>
</comment>
<dbReference type="InterPro" id="IPR040314">
    <property type="entry name" value="DOP1"/>
</dbReference>
<dbReference type="GO" id="GO:0005829">
    <property type="term" value="C:cytosol"/>
    <property type="evidence" value="ECO:0007669"/>
    <property type="project" value="GOC"/>
</dbReference>
<dbReference type="OrthoDB" id="297643at2759"/>
<dbReference type="InterPro" id="IPR056459">
    <property type="entry name" value="TPR_DOP1"/>
</dbReference>
<evidence type="ECO:0000259" key="10">
    <source>
        <dbReference type="Pfam" id="PF24598"/>
    </source>
</evidence>
<feature type="region of interest" description="Disordered" evidence="7">
    <location>
        <begin position="1438"/>
        <end position="1521"/>
    </location>
</feature>
<keyword evidence="3" id="KW-0653">Protein transport</keyword>
<feature type="compositionally biased region" description="Basic and acidic residues" evidence="7">
    <location>
        <begin position="688"/>
        <end position="699"/>
    </location>
</feature>
<feature type="domain" description="DOP1-like middle TPR" evidence="9">
    <location>
        <begin position="348"/>
        <end position="551"/>
    </location>
</feature>
<comment type="similarity">
    <text evidence="6">Belongs to the DOP1 family.</text>
</comment>
<comment type="subcellular location">
    <subcellularLocation>
        <location evidence="1">Golgi apparatus membrane</location>
        <topology evidence="1">Peripheral membrane protein</topology>
    </subcellularLocation>
</comment>
<dbReference type="GO" id="GO:0000139">
    <property type="term" value="C:Golgi membrane"/>
    <property type="evidence" value="ECO:0007669"/>
    <property type="project" value="UniProtKB-SubCell"/>
</dbReference>
<reference evidence="12" key="1">
    <citation type="submission" date="2022-07" db="EMBL/GenBank/DDBJ databases">
        <authorList>
            <person name="Trinca V."/>
            <person name="Uliana J.V.C."/>
            <person name="Torres T.T."/>
            <person name="Ward R.J."/>
            <person name="Monesi N."/>
        </authorList>
    </citation>
    <scope>NUCLEOTIDE SEQUENCE</scope>
    <source>
        <strain evidence="12">HSMRA1968</strain>
        <tissue evidence="12">Whole embryos</tissue>
    </source>
</reference>
<feature type="region of interest" description="Disordered" evidence="7">
    <location>
        <begin position="633"/>
        <end position="707"/>
    </location>
</feature>
<dbReference type="InterPro" id="IPR056457">
    <property type="entry name" value="DOP1_C"/>
</dbReference>
<feature type="compositionally biased region" description="Basic and acidic residues" evidence="7">
    <location>
        <begin position="578"/>
        <end position="597"/>
    </location>
</feature>
<feature type="compositionally biased region" description="Acidic residues" evidence="7">
    <location>
        <begin position="1312"/>
        <end position="1323"/>
    </location>
</feature>
<feature type="domain" description="DOP1-like C-terminal" evidence="10">
    <location>
        <begin position="2126"/>
        <end position="2475"/>
    </location>
</feature>
<feature type="region of interest" description="Disordered" evidence="7">
    <location>
        <begin position="550"/>
        <end position="619"/>
    </location>
</feature>
<feature type="compositionally biased region" description="Polar residues" evidence="7">
    <location>
        <begin position="1462"/>
        <end position="1474"/>
    </location>
</feature>
<evidence type="ECO:0000256" key="4">
    <source>
        <dbReference type="ARBA" id="ARBA00023034"/>
    </source>
</evidence>
<evidence type="ECO:0000259" key="8">
    <source>
        <dbReference type="Pfam" id="PF04118"/>
    </source>
</evidence>
<dbReference type="GO" id="GO:0005802">
    <property type="term" value="C:trans-Golgi network"/>
    <property type="evidence" value="ECO:0007669"/>
    <property type="project" value="TreeGrafter"/>
</dbReference>
<dbReference type="Pfam" id="PF24601">
    <property type="entry name" value="TPR_DOP1"/>
    <property type="match status" value="1"/>
</dbReference>
<dbReference type="InterPro" id="IPR056458">
    <property type="entry name" value="TPR_DOP1_M"/>
</dbReference>
<feature type="compositionally biased region" description="Basic and acidic residues" evidence="7">
    <location>
        <begin position="1324"/>
        <end position="1336"/>
    </location>
</feature>
<feature type="compositionally biased region" description="Basic and acidic residues" evidence="7">
    <location>
        <begin position="1450"/>
        <end position="1461"/>
    </location>
</feature>
<feature type="domain" description="DOP1-like TPR" evidence="11">
    <location>
        <begin position="1570"/>
        <end position="1924"/>
    </location>
</feature>
<name>A0A9Q0N581_9DIPT</name>
<proteinExistence type="inferred from homology"/>
<organism evidence="12 13">
    <name type="scientific">Pseudolycoriella hygida</name>
    <dbReference type="NCBI Taxonomy" id="35572"/>
    <lineage>
        <taxon>Eukaryota</taxon>
        <taxon>Metazoa</taxon>
        <taxon>Ecdysozoa</taxon>
        <taxon>Arthropoda</taxon>
        <taxon>Hexapoda</taxon>
        <taxon>Insecta</taxon>
        <taxon>Pterygota</taxon>
        <taxon>Neoptera</taxon>
        <taxon>Endopterygota</taxon>
        <taxon>Diptera</taxon>
        <taxon>Nematocera</taxon>
        <taxon>Sciaroidea</taxon>
        <taxon>Sciaridae</taxon>
        <taxon>Pseudolycoriella</taxon>
    </lineage>
</organism>
<dbReference type="PANTHER" id="PTHR14042:SF24">
    <property type="entry name" value="PROTEIN DOPEY-1 HOMOLOG"/>
    <property type="match status" value="1"/>
</dbReference>
<keyword evidence="13" id="KW-1185">Reference proteome</keyword>
<keyword evidence="4" id="KW-0333">Golgi apparatus</keyword>
<evidence type="ECO:0000313" key="13">
    <source>
        <dbReference type="Proteomes" id="UP001151699"/>
    </source>
</evidence>
<feature type="compositionally biased region" description="Basic and acidic residues" evidence="7">
    <location>
        <begin position="1496"/>
        <end position="1515"/>
    </location>
</feature>
<evidence type="ECO:0000259" key="11">
    <source>
        <dbReference type="Pfam" id="PF24601"/>
    </source>
</evidence>
<dbReference type="Pfam" id="PF24598">
    <property type="entry name" value="DOP1_C"/>
    <property type="match status" value="1"/>
</dbReference>
<evidence type="ECO:0000259" key="9">
    <source>
        <dbReference type="Pfam" id="PF24597"/>
    </source>
</evidence>
<accession>A0A9Q0N581</accession>
<dbReference type="GO" id="GO:0005768">
    <property type="term" value="C:endosome"/>
    <property type="evidence" value="ECO:0007669"/>
    <property type="project" value="TreeGrafter"/>
</dbReference>
<dbReference type="EMBL" id="WJQU01000002">
    <property type="protein sequence ID" value="KAJ6643774.1"/>
    <property type="molecule type" value="Genomic_DNA"/>
</dbReference>
<dbReference type="Pfam" id="PF24597">
    <property type="entry name" value="TPR_DOP1_M"/>
    <property type="match status" value="1"/>
</dbReference>
<evidence type="ECO:0000256" key="1">
    <source>
        <dbReference type="ARBA" id="ARBA00004395"/>
    </source>
</evidence>
<protein>
    <submittedName>
        <fullName evidence="12">Protein dopey-1 like</fullName>
    </submittedName>
</protein>
<evidence type="ECO:0000256" key="3">
    <source>
        <dbReference type="ARBA" id="ARBA00022927"/>
    </source>
</evidence>
<evidence type="ECO:0000256" key="6">
    <source>
        <dbReference type="ARBA" id="ARBA00046326"/>
    </source>
</evidence>
<dbReference type="InterPro" id="IPR007249">
    <property type="entry name" value="DOP1_N"/>
</dbReference>
<dbReference type="Proteomes" id="UP001151699">
    <property type="component" value="Chromosome B"/>
</dbReference>
<keyword evidence="2" id="KW-0813">Transport</keyword>
<evidence type="ECO:0000256" key="2">
    <source>
        <dbReference type="ARBA" id="ARBA00022448"/>
    </source>
</evidence>
<dbReference type="GO" id="GO:0006895">
    <property type="term" value="P:Golgi to endosome transport"/>
    <property type="evidence" value="ECO:0007669"/>
    <property type="project" value="InterPro"/>
</dbReference>
<dbReference type="PANTHER" id="PTHR14042">
    <property type="entry name" value="DOPEY-RELATED"/>
    <property type="match status" value="1"/>
</dbReference>
<sequence>MIKTWRKVVYELRKYLLPCKDIKMDSSGVMIEEQKLMAEPKYRVYMSNIDKALKNFEYSSEWADLISALGKLNKAISGSTQYHVIPRRIKISKRLAQCMHPALPSGVHLKALETYDVIFSKTGPERLATELFIYSSGLFPLLGYAAMNVRPSLLKIYETYFVPLGDKLRPALSGFLSGVIPGYESGLDHFERTNSLLSQVCSAVNPAYFYTCLWECVATNASIRLPAISYLLDHFNRRVGMHEQMSIMGKNHDVLMSGLVACLNDPVILVQRNTLEFLLLGFPMHTNLLTKADLIKLVTNGLNTILRRDMSLNRRLYSWLLGSEVSNQQKRLAPTMTTDSPEKSDKSYFDQHSKDVLIEGIKCTLKLSLQYSPVDLRPYRIMVSLLDKVEIGPVILDHVMCDVIRTMSLSNGNIEVTKSANLLFATFDPSYIWNFMTIIYEKSCKTVSEASTLARNLKASNAQTVVSEVGSGDPGLCEVCHLTEFLLETISLEMYNETTRVYLPRVFLSIVKILTAYSDYLSTEEVAASLKLCIKIVSRVQPMITSPTKLKLANSTKRPCSEDGTKSSTNNEGMSSLEKSKSDSKLNQAAHDDEPIRRSNSNQNIIKRSPKKTKKSKSYSKLLELDKDISDSIENIPSAGSTPDLDNRNKKSKTKRFSPSMKLRNLKGKSASDLKIEEDNLESLDSVQQEKDQTDKNEDLESNTPELQETSIQEYSILEKCIKQYEIFFQIYFSRQILHINSTSTVMSKPTCSVTINLDNGSSQNSSIISNEDIIEDNCSSRIDHIDKMFETLRLNDSSRTAKLHNLLHKTMSKPPASSDTSDYDYKECLSDSDKYGSVESLQSRKFIDDSTDTSVKQLMNLRLGQSLRSAVKLASSLLMEMSTFPSYNQNLILDDSVLPPPVWLKVLVLIACYSKSDRELQLATISTLFELISLLKSQLEHSSNPGVTYVVMIPLLKFAHINYLEFKTRTVQVITSSLWDILGDQTIDPFQTSSLLYQLHNCLSSGIVETIIGHRIGNSHVEWSDVDYFELNNSRTVINFEPRKIDRIAKYKMERLSDVKIMCTPPPQTLFDCNETLTESECERFKKFELLWEHGRETHNVKGFEGTLLKVLDQLALPYYASIRTFVTKWLQESLLHGDLSRLIRPLLKMMLSPCTKRISVVHAHLIKRDTDDNASDSLYDRSDEIDGENIADKDVYAISSEDGNIKYHIEMARSKKRSPIRSLQKKFFGVTIGNKNKTSNYISDKSTLPSESASNISLIVNPLDNSSDFETGDSENYSLTCSSSAPTKIEMNCNESIQPTPLKEAYCSSCEEETDESYSETESERHEESVERENPTQPGEVTCVKRFSGDCERVVDVLTEHDRTKNRKTYQVTKSGSRVIEKIEMSLAEVSEGIDILEESTPAEDYFSQSSSSAGGVEHLAIDILDQSTEKCEDEEFVRQSKSLPNIEETKPILRDSSKRFSCTSKTSSDSNQSREKSQSVEPESLSLCDSELTEEKVQLDSMDGSRDNRQSDEISQQKLNWQKAEGTFEISKKNVEILRKNAEMQGNVKFLPRKISQERKRHFDRLHPFHTHMLLYYGVYDTKQVLYAFQTLRNVIASDCRTFLCLSITSSMSNTPMKQLLVRHRKSIFGKGFAGSILNSEFNNVYRGCMYLEVLVTICLYYSRSFFQKEAADISKLPTSDDISGNCKIQLASLELLTLICTELISIVKDMGKGLACYISDLMGKCKLQKILLHCLISCVHSFQCKNDLTYTEGILAFNEQGDDKMHTESVQVQLLRLLLSVIKLEFEVTCQKGEESIKSVTTQDGSSGSPTRVSPSTPTNVKYLPNCPISQQPMFLSAVLKALQSEHLRHLHRNWTDVITSSLNCFAFGSLTNIVISVIHQICSNIDHIARTPQNFHIPPDYAVTQLEAVTVLSHYCLLDNTQQTSLTHLFNQSYPQMSSSVQSSNTGQLLNNIVHAILSTPSNEIQTRNAQIQAARNAVLSHLPVIVGSVARLWDTQLGQTRQVKQQLLEFLSPISLHHGINFLAAVSVTWQERADNSRRDSDPTLMVMRQNSNSDITSNYLPQACPNQLSLVKLVSNIRVMPMDSFVTTLHNVVKSPPNIHHPPIGLSIEVSALELFYFYMKQAPATQLGDCWSSLLALLRDGINLIAPAQFVILVILNEFVHRCPQMPFQDRKDLRDLHDVTSRLVEALSNVAGARLEQTTWLRRNFTVKEDIPHSFVDGFKETTPNIGNQQFSVQAQSVMAAVLANLLDIAYGSQEKDKVVAIVTTLMGNITPYLKNHTVRNIPSFYACSQLLASLSGFQYTRKAWRKDMFDLVLDPSFFQMDASCLPFWKSILDSLMTYDNTTFRELMGRVSLTQAGGLNIFTSREQEYEQRALLLKRLAFVIFCSELDQYHKYMPEIQEQLANSLRLPSVAPAVQASVFLCFRVLLLRMSPDHVTSLWPTIIAEMVQVFLAIEQELKSDSEELSQQIRILAGIDAPWANGVLHQHHLMNWRSVQLETAKLLELGCVLPATNLPHFQMYRWAFVGSQNDCFVGDAINGVQDLQMSSSVFVPHVRRISCLMDLRFTSHSPAANPNKGHYLTLTCQSINNLQDLYGFFSTLGAIWPPHNFDTADKEVTNCLSEIEQVLANDFLEKMPSAR</sequence>
<dbReference type="GO" id="GO:0015031">
    <property type="term" value="P:protein transport"/>
    <property type="evidence" value="ECO:0007669"/>
    <property type="project" value="UniProtKB-KW"/>
</dbReference>
<evidence type="ECO:0000313" key="12">
    <source>
        <dbReference type="EMBL" id="KAJ6643774.1"/>
    </source>
</evidence>
<dbReference type="Pfam" id="PF04118">
    <property type="entry name" value="Dopey_N"/>
    <property type="match status" value="1"/>
</dbReference>
<feature type="domain" description="DOP1 N-terminal" evidence="8">
    <location>
        <begin position="40"/>
        <end position="324"/>
    </location>
</feature>
<feature type="compositionally biased region" description="Basic residues" evidence="7">
    <location>
        <begin position="608"/>
        <end position="618"/>
    </location>
</feature>
<gene>
    <name evidence="12" type="ORF">Bhyg_08739</name>
</gene>
<evidence type="ECO:0000256" key="5">
    <source>
        <dbReference type="ARBA" id="ARBA00023136"/>
    </source>
</evidence>
<feature type="region of interest" description="Disordered" evidence="7">
    <location>
        <begin position="1311"/>
        <end position="1343"/>
    </location>
</feature>
<keyword evidence="5" id="KW-0472">Membrane</keyword>